<dbReference type="PANTHER" id="PTHR43130">
    <property type="entry name" value="ARAC-FAMILY TRANSCRIPTIONAL REGULATOR"/>
    <property type="match status" value="1"/>
</dbReference>
<dbReference type="InterPro" id="IPR018060">
    <property type="entry name" value="HTH_AraC"/>
</dbReference>
<dbReference type="SUPFAM" id="SSF46689">
    <property type="entry name" value="Homeodomain-like"/>
    <property type="match status" value="2"/>
</dbReference>
<dbReference type="Pfam" id="PF01965">
    <property type="entry name" value="DJ-1_PfpI"/>
    <property type="match status" value="1"/>
</dbReference>
<dbReference type="GO" id="GO:0043565">
    <property type="term" value="F:sequence-specific DNA binding"/>
    <property type="evidence" value="ECO:0007669"/>
    <property type="project" value="InterPro"/>
</dbReference>
<dbReference type="InterPro" id="IPR029062">
    <property type="entry name" value="Class_I_gatase-like"/>
</dbReference>
<accession>A0A8E1WGM9</accession>
<keyword evidence="1" id="KW-0805">Transcription regulation</keyword>
<organism evidence="5 6">
    <name type="scientific">Aminobacter carboxidus</name>
    <dbReference type="NCBI Taxonomy" id="376165"/>
    <lineage>
        <taxon>Bacteria</taxon>
        <taxon>Pseudomonadati</taxon>
        <taxon>Pseudomonadota</taxon>
        <taxon>Alphaproteobacteria</taxon>
        <taxon>Hyphomicrobiales</taxon>
        <taxon>Phyllobacteriaceae</taxon>
        <taxon>Aminobacter</taxon>
    </lineage>
</organism>
<evidence type="ECO:0000256" key="1">
    <source>
        <dbReference type="ARBA" id="ARBA00023015"/>
    </source>
</evidence>
<comment type="caution">
    <text evidence="5">The sequence shown here is derived from an EMBL/GenBank/DDBJ whole genome shotgun (WGS) entry which is preliminary data.</text>
</comment>
<evidence type="ECO:0000256" key="3">
    <source>
        <dbReference type="ARBA" id="ARBA00023163"/>
    </source>
</evidence>
<evidence type="ECO:0000259" key="4">
    <source>
        <dbReference type="PROSITE" id="PS01124"/>
    </source>
</evidence>
<dbReference type="AlphaFoldDB" id="A0A8E1WGM9"/>
<reference evidence="5 6" key="1">
    <citation type="submission" date="2020-08" db="EMBL/GenBank/DDBJ databases">
        <title>Genomic Encyclopedia of Type Strains, Phase IV (KMG-IV): sequencing the most valuable type-strain genomes for metagenomic binning, comparative biology and taxonomic classification.</title>
        <authorList>
            <person name="Goeker M."/>
        </authorList>
    </citation>
    <scope>NUCLEOTIDE SEQUENCE [LARGE SCALE GENOMIC DNA]</scope>
    <source>
        <strain evidence="5 6">DSM 17454</strain>
    </source>
</reference>
<dbReference type="InterPro" id="IPR052158">
    <property type="entry name" value="INH-QAR"/>
</dbReference>
<dbReference type="SMART" id="SM00342">
    <property type="entry name" value="HTH_ARAC"/>
    <property type="match status" value="1"/>
</dbReference>
<dbReference type="Proteomes" id="UP000532373">
    <property type="component" value="Unassembled WGS sequence"/>
</dbReference>
<keyword evidence="2" id="KW-0238">DNA-binding</keyword>
<dbReference type="PANTHER" id="PTHR43130:SF3">
    <property type="entry name" value="HTH-TYPE TRANSCRIPTIONAL REGULATOR RV1931C"/>
    <property type="match status" value="1"/>
</dbReference>
<dbReference type="CDD" id="cd03138">
    <property type="entry name" value="GATase1_AraC_2"/>
    <property type="match status" value="1"/>
</dbReference>
<keyword evidence="3" id="KW-0804">Transcription</keyword>
<protein>
    <submittedName>
        <fullName evidence="5">Transcriptional regulator GlxA family with amidase domain</fullName>
    </submittedName>
</protein>
<name>A0A8E1WGM9_9HYPH</name>
<dbReference type="EMBL" id="JACHGI010000008">
    <property type="protein sequence ID" value="MBB6468167.1"/>
    <property type="molecule type" value="Genomic_DNA"/>
</dbReference>
<dbReference type="Pfam" id="PF12833">
    <property type="entry name" value="HTH_18"/>
    <property type="match status" value="1"/>
</dbReference>
<dbReference type="PROSITE" id="PS01124">
    <property type="entry name" value="HTH_ARAC_FAMILY_2"/>
    <property type="match status" value="1"/>
</dbReference>
<evidence type="ECO:0000313" key="6">
    <source>
        <dbReference type="Proteomes" id="UP000532373"/>
    </source>
</evidence>
<feature type="domain" description="HTH araC/xylS-type" evidence="4">
    <location>
        <begin position="223"/>
        <end position="321"/>
    </location>
</feature>
<proteinExistence type="predicted"/>
<dbReference type="SUPFAM" id="SSF52317">
    <property type="entry name" value="Class I glutamine amidotransferase-like"/>
    <property type="match status" value="1"/>
</dbReference>
<dbReference type="InterPro" id="IPR018062">
    <property type="entry name" value="HTH_AraC-typ_CS"/>
</dbReference>
<dbReference type="GO" id="GO:0003700">
    <property type="term" value="F:DNA-binding transcription factor activity"/>
    <property type="evidence" value="ECO:0007669"/>
    <property type="project" value="InterPro"/>
</dbReference>
<dbReference type="Gene3D" id="1.10.10.60">
    <property type="entry name" value="Homeodomain-like"/>
    <property type="match status" value="2"/>
</dbReference>
<dbReference type="InterPro" id="IPR002818">
    <property type="entry name" value="DJ-1/PfpI"/>
</dbReference>
<evidence type="ECO:0000313" key="5">
    <source>
        <dbReference type="EMBL" id="MBB6468167.1"/>
    </source>
</evidence>
<evidence type="ECO:0000256" key="2">
    <source>
        <dbReference type="ARBA" id="ARBA00023125"/>
    </source>
</evidence>
<dbReference type="PROSITE" id="PS00041">
    <property type="entry name" value="HTH_ARAC_FAMILY_1"/>
    <property type="match status" value="1"/>
</dbReference>
<dbReference type="InterPro" id="IPR009057">
    <property type="entry name" value="Homeodomain-like_sf"/>
</dbReference>
<gene>
    <name evidence="5" type="ORF">HNQ96_004051</name>
</gene>
<sequence length="415" mass="44974">MTKADLIEIGLVFYPGAQMSAVLGMTDLFELANRTAARKSQGAPPKQLRASHWRADQPEHAPVRVFDSHPDASGVPEVYVVPPALGDPISREAIAALAGWLRERHGAGSVLASVCAGAFVLGETGLLAGRAVTTNWVYDEAFRLRFPKARLDTDRLLIDDGDIITAGSLMAWTDLGLRLVDRFLGPTVMIETARILALDPPGREQRYYSAFAPRLSHGDAAILKVQHWLQAGEGKELNLNVLASLAGLEERTFLRRFQKATGLTTTEYGQRLRVGKARELLQFTTQSVDKVAWEVGYGDPGAFRKVFARIVGLTPSDYRARFRAQSARLGALGERRDDRALQLAEFIEQDPTVLCRQRAEQVADPVGMGCRHLLEFGAAEGGQRDDLDAAVGGRGGAADVAALGQALDQHGDVAG</sequence>
<dbReference type="Gene3D" id="3.40.50.880">
    <property type="match status" value="1"/>
</dbReference>